<comment type="caution">
    <text evidence="1">The sequence shown here is derived from an EMBL/GenBank/DDBJ whole genome shotgun (WGS) entry which is preliminary data.</text>
</comment>
<dbReference type="Proteomes" id="UP000325315">
    <property type="component" value="Unassembled WGS sequence"/>
</dbReference>
<sequence length="110" mass="12987">MHKGKKIAYTFRQLKSYEKNYSIHDLEAITIKFFVFLAIVDIDYDCLIIAQFLLSIELNQCFYNRSMKLRKVIMSCKLNGYKRQSLCTEEFGACTENFTRMITVVLCLFI</sequence>
<name>A0A5B6VMU3_9ROSI</name>
<evidence type="ECO:0000313" key="1">
    <source>
        <dbReference type="EMBL" id="KAA3470619.1"/>
    </source>
</evidence>
<proteinExistence type="predicted"/>
<evidence type="ECO:0008006" key="3">
    <source>
        <dbReference type="Google" id="ProtNLM"/>
    </source>
</evidence>
<accession>A0A5B6VMU3</accession>
<organism evidence="1 2">
    <name type="scientific">Gossypium australe</name>
    <dbReference type="NCBI Taxonomy" id="47621"/>
    <lineage>
        <taxon>Eukaryota</taxon>
        <taxon>Viridiplantae</taxon>
        <taxon>Streptophyta</taxon>
        <taxon>Embryophyta</taxon>
        <taxon>Tracheophyta</taxon>
        <taxon>Spermatophyta</taxon>
        <taxon>Magnoliopsida</taxon>
        <taxon>eudicotyledons</taxon>
        <taxon>Gunneridae</taxon>
        <taxon>Pentapetalae</taxon>
        <taxon>rosids</taxon>
        <taxon>malvids</taxon>
        <taxon>Malvales</taxon>
        <taxon>Malvaceae</taxon>
        <taxon>Malvoideae</taxon>
        <taxon>Gossypium</taxon>
    </lineage>
</organism>
<keyword evidence="2" id="KW-1185">Reference proteome</keyword>
<protein>
    <recommendedName>
        <fullName evidence="3">Reverse transcriptase RNase H-like domain-containing protein</fullName>
    </recommendedName>
</protein>
<evidence type="ECO:0000313" key="2">
    <source>
        <dbReference type="Proteomes" id="UP000325315"/>
    </source>
</evidence>
<dbReference type="EMBL" id="SMMG02000006">
    <property type="protein sequence ID" value="KAA3470619.1"/>
    <property type="molecule type" value="Genomic_DNA"/>
</dbReference>
<dbReference type="AlphaFoldDB" id="A0A5B6VMU3"/>
<reference evidence="2" key="1">
    <citation type="journal article" date="2019" name="Plant Biotechnol. J.">
        <title>Genome sequencing of the Australian wild diploid species Gossypium australe highlights disease resistance and delayed gland morphogenesis.</title>
        <authorList>
            <person name="Cai Y."/>
            <person name="Cai X."/>
            <person name="Wang Q."/>
            <person name="Wang P."/>
            <person name="Zhang Y."/>
            <person name="Cai C."/>
            <person name="Xu Y."/>
            <person name="Wang K."/>
            <person name="Zhou Z."/>
            <person name="Wang C."/>
            <person name="Geng S."/>
            <person name="Li B."/>
            <person name="Dong Q."/>
            <person name="Hou Y."/>
            <person name="Wang H."/>
            <person name="Ai P."/>
            <person name="Liu Z."/>
            <person name="Yi F."/>
            <person name="Sun M."/>
            <person name="An G."/>
            <person name="Cheng J."/>
            <person name="Zhang Y."/>
            <person name="Shi Q."/>
            <person name="Xie Y."/>
            <person name="Shi X."/>
            <person name="Chang Y."/>
            <person name="Huang F."/>
            <person name="Chen Y."/>
            <person name="Hong S."/>
            <person name="Mi L."/>
            <person name="Sun Q."/>
            <person name="Zhang L."/>
            <person name="Zhou B."/>
            <person name="Peng R."/>
            <person name="Zhang X."/>
            <person name="Liu F."/>
        </authorList>
    </citation>
    <scope>NUCLEOTIDE SEQUENCE [LARGE SCALE GENOMIC DNA]</scope>
    <source>
        <strain evidence="2">cv. PA1801</strain>
    </source>
</reference>
<gene>
    <name evidence="1" type="ORF">EPI10_016310</name>
</gene>